<evidence type="ECO:0000313" key="2">
    <source>
        <dbReference type="Proteomes" id="UP000189796"/>
    </source>
</evidence>
<dbReference type="InterPro" id="IPR043019">
    <property type="entry name" value="GrlR_sf"/>
</dbReference>
<dbReference type="EMBL" id="LT670817">
    <property type="protein sequence ID" value="SHH58168.1"/>
    <property type="molecule type" value="Genomic_DNA"/>
</dbReference>
<evidence type="ECO:0000313" key="1">
    <source>
        <dbReference type="EMBL" id="SHH58168.1"/>
    </source>
</evidence>
<dbReference type="Proteomes" id="UP000189796">
    <property type="component" value="Chromosome I"/>
</dbReference>
<proteinExistence type="predicted"/>
<reference evidence="1 2" key="1">
    <citation type="submission" date="2016-11" db="EMBL/GenBank/DDBJ databases">
        <authorList>
            <person name="Jaros S."/>
            <person name="Januszkiewicz K."/>
            <person name="Wedrychowicz H."/>
        </authorList>
    </citation>
    <scope>NUCLEOTIDE SEQUENCE [LARGE SCALE GENOMIC DNA]</scope>
    <source>
        <strain evidence="1 2">GAS138</strain>
    </source>
</reference>
<protein>
    <submittedName>
        <fullName evidence="1">T3SS negative regulator,GrlR</fullName>
    </submittedName>
</protein>
<sequence length="114" mass="12057">MLRNGSYSAWFRTSLREGTGIVELNDGKVSGGDPVFAYSGSYFQNGDEFSASLTTRRHTQGQPSVFDIDNVDLTVTGTSTPTTAACTGTTKQAPGLAFEAVFVRIADEPSNAAP</sequence>
<gene>
    <name evidence="1" type="ORF">SAMN05443248_5289</name>
</gene>
<name>A0A1M5U5F2_9BRAD</name>
<dbReference type="OrthoDB" id="8456446at2"/>
<dbReference type="Gene3D" id="2.40.128.380">
    <property type="entry name" value="T3SS negative regulator GrlR"/>
    <property type="match status" value="1"/>
</dbReference>
<dbReference type="AlphaFoldDB" id="A0A1M5U5F2"/>
<organism evidence="1 2">
    <name type="scientific">Bradyrhizobium erythrophlei</name>
    <dbReference type="NCBI Taxonomy" id="1437360"/>
    <lineage>
        <taxon>Bacteria</taxon>
        <taxon>Pseudomonadati</taxon>
        <taxon>Pseudomonadota</taxon>
        <taxon>Alphaproteobacteria</taxon>
        <taxon>Hyphomicrobiales</taxon>
        <taxon>Nitrobacteraceae</taxon>
        <taxon>Bradyrhizobium</taxon>
    </lineage>
</organism>
<accession>A0A1M5U5F2</accession>